<dbReference type="AlphaFoldDB" id="A0A0E0L9Y6"/>
<evidence type="ECO:0000256" key="1">
    <source>
        <dbReference type="PROSITE-ProRule" id="PRU00176"/>
    </source>
</evidence>
<feature type="region of interest" description="Disordered" evidence="2">
    <location>
        <begin position="105"/>
        <end position="127"/>
    </location>
</feature>
<dbReference type="PROSITE" id="PS50102">
    <property type="entry name" value="RRM"/>
    <property type="match status" value="1"/>
</dbReference>
<name>A0A0E0L9Y6_ORYPU</name>
<evidence type="ECO:0000256" key="2">
    <source>
        <dbReference type="SAM" id="MobiDB-lite"/>
    </source>
</evidence>
<evidence type="ECO:0000313" key="4">
    <source>
        <dbReference type="EnsemblPlants" id="OPUNC06G08950.1"/>
    </source>
</evidence>
<evidence type="ECO:0000259" key="3">
    <source>
        <dbReference type="PROSITE" id="PS50102"/>
    </source>
</evidence>
<dbReference type="OMA" id="ASRIVPC"/>
<dbReference type="HOGENOM" id="CLU_109125_0_0_1"/>
<proteinExistence type="predicted"/>
<sequence length="144" mass="15684">MADVNCRCSRVVYVGNIAFHASEAELRDACELIGPVRSLRLAAVDPATNKRKGYAFVEQEVREMVATLEATELLKQQVPGLATAMEQAQRLLDMFAADEEEVARKKLKRATDSPPGGADEQHAKQSKVVGVDGVVKASRIVPCF</sequence>
<accession>A0A0E0L9Y6</accession>
<protein>
    <recommendedName>
        <fullName evidence="3">RRM domain-containing protein</fullName>
    </recommendedName>
</protein>
<feature type="domain" description="RRM" evidence="3">
    <location>
        <begin position="10"/>
        <end position="90"/>
    </location>
</feature>
<dbReference type="EnsemblPlants" id="OPUNC06G08950.1">
    <property type="protein sequence ID" value="OPUNC06G08950.1"/>
    <property type="gene ID" value="OPUNC06G08950"/>
</dbReference>
<dbReference type="PANTHER" id="PTHR45735:SF4">
    <property type="entry name" value="RRM DOMAIN-CONTAINING PROTEIN"/>
    <property type="match status" value="1"/>
</dbReference>
<organism evidence="4">
    <name type="scientific">Oryza punctata</name>
    <name type="common">Red rice</name>
    <dbReference type="NCBI Taxonomy" id="4537"/>
    <lineage>
        <taxon>Eukaryota</taxon>
        <taxon>Viridiplantae</taxon>
        <taxon>Streptophyta</taxon>
        <taxon>Embryophyta</taxon>
        <taxon>Tracheophyta</taxon>
        <taxon>Spermatophyta</taxon>
        <taxon>Magnoliopsida</taxon>
        <taxon>Liliopsida</taxon>
        <taxon>Poales</taxon>
        <taxon>Poaceae</taxon>
        <taxon>BOP clade</taxon>
        <taxon>Oryzoideae</taxon>
        <taxon>Oryzeae</taxon>
        <taxon>Oryzinae</taxon>
        <taxon>Oryza</taxon>
    </lineage>
</organism>
<dbReference type="InterPro" id="IPR035979">
    <property type="entry name" value="RBD_domain_sf"/>
</dbReference>
<reference evidence="4" key="2">
    <citation type="submission" date="2018-05" db="EMBL/GenBank/DDBJ databases">
        <title>OpunRS2 (Oryza punctata Reference Sequence Version 2).</title>
        <authorList>
            <person name="Zhang J."/>
            <person name="Kudrna D."/>
            <person name="Lee S."/>
            <person name="Talag J."/>
            <person name="Welchert J."/>
            <person name="Wing R.A."/>
        </authorList>
    </citation>
    <scope>NUCLEOTIDE SEQUENCE [LARGE SCALE GENOMIC DNA]</scope>
</reference>
<dbReference type="Gramene" id="OPUNC06G08950.1">
    <property type="protein sequence ID" value="OPUNC06G08950.1"/>
    <property type="gene ID" value="OPUNC06G08950"/>
</dbReference>
<dbReference type="SUPFAM" id="SSF54928">
    <property type="entry name" value="RNA-binding domain, RBD"/>
    <property type="match status" value="1"/>
</dbReference>
<dbReference type="SMART" id="SM00360">
    <property type="entry name" value="RRM"/>
    <property type="match status" value="1"/>
</dbReference>
<dbReference type="PANTHER" id="PTHR45735">
    <property type="entry name" value="CLEAVAGE STIMULATION FACTOR SUBUNIT 2"/>
    <property type="match status" value="1"/>
</dbReference>
<dbReference type="Gene3D" id="3.30.70.330">
    <property type="match status" value="1"/>
</dbReference>
<dbReference type="InterPro" id="IPR000504">
    <property type="entry name" value="RRM_dom"/>
</dbReference>
<keyword evidence="1" id="KW-0694">RNA-binding</keyword>
<dbReference type="STRING" id="4537.A0A0E0L9Y6"/>
<dbReference type="Pfam" id="PF00076">
    <property type="entry name" value="RRM_1"/>
    <property type="match status" value="1"/>
</dbReference>
<dbReference type="GO" id="GO:0003729">
    <property type="term" value="F:mRNA binding"/>
    <property type="evidence" value="ECO:0007669"/>
    <property type="project" value="TreeGrafter"/>
</dbReference>
<dbReference type="InterPro" id="IPR012677">
    <property type="entry name" value="Nucleotide-bd_a/b_plait_sf"/>
</dbReference>
<dbReference type="GO" id="GO:0005847">
    <property type="term" value="C:mRNA cleavage and polyadenylation specificity factor complex"/>
    <property type="evidence" value="ECO:0007669"/>
    <property type="project" value="TreeGrafter"/>
</dbReference>
<dbReference type="Proteomes" id="UP000026962">
    <property type="component" value="Chromosome 6"/>
</dbReference>
<reference evidence="4" key="1">
    <citation type="submission" date="2015-04" db="UniProtKB">
        <authorList>
            <consortium name="EnsemblPlants"/>
        </authorList>
    </citation>
    <scope>IDENTIFICATION</scope>
</reference>
<evidence type="ECO:0000313" key="5">
    <source>
        <dbReference type="Proteomes" id="UP000026962"/>
    </source>
</evidence>
<keyword evidence="5" id="KW-1185">Reference proteome</keyword>